<keyword evidence="14" id="KW-1185">Reference proteome</keyword>
<evidence type="ECO:0000256" key="7">
    <source>
        <dbReference type="ARBA" id="ARBA00023145"/>
    </source>
</evidence>
<proteinExistence type="inferred from homology"/>
<keyword evidence="7 12" id="KW-0865">Zymogen</keyword>
<dbReference type="AlphaFoldDB" id="A0A7X2N0U1"/>
<reference evidence="13 14" key="1">
    <citation type="submission" date="2019-08" db="EMBL/GenBank/DDBJ databases">
        <title>In-depth cultivation of the pig gut microbiome towards novel bacterial diversity and tailored functional studies.</title>
        <authorList>
            <person name="Wylensek D."/>
            <person name="Hitch T.C.A."/>
            <person name="Clavel T."/>
        </authorList>
    </citation>
    <scope>NUCLEOTIDE SEQUENCE [LARGE SCALE GENOMIC DNA]</scope>
    <source>
        <strain evidence="13 14">WCA-383-APC-5B</strain>
    </source>
</reference>
<comment type="cofactor">
    <cofactor evidence="12">
        <name>pyruvate</name>
        <dbReference type="ChEBI" id="CHEBI:15361"/>
    </cofactor>
    <text evidence="12">Binds 1 pyruvoyl group covalently per subunit.</text>
</comment>
<evidence type="ECO:0000313" key="14">
    <source>
        <dbReference type="Proteomes" id="UP000460287"/>
    </source>
</evidence>
<sequence>MIKVYNRSTKMYETENVAGKKYLEWCYGSILGKKATEIFIKRKLFTKLYGKFCDSKASCKKIQPFIDEFDIDMTEVIKKPSEFENFNDFFARKLKKHARPFSLNKDDLISPGDGRLTVLTNIDTESLVQIKDLTYSLSELLGDTKTAALYEGGTCLILRLCPLDYHRYHFIDNGICSEGHKINGSYYSVNPIALKNTPKLFCQNKREWSTFKSENFGDIITVEVGATCVGSIIQTYHAGESVKRGDEKGYFKFGGSTTIFFFKKDTVVIDEDILEQSAKGCETHVKFGETIGKAVNR</sequence>
<dbReference type="GO" id="GO:0005886">
    <property type="term" value="C:plasma membrane"/>
    <property type="evidence" value="ECO:0007669"/>
    <property type="project" value="UniProtKB-SubCell"/>
</dbReference>
<keyword evidence="4 12" id="KW-0210">Decarboxylase</keyword>
<evidence type="ECO:0000256" key="11">
    <source>
        <dbReference type="ARBA" id="ARBA00023317"/>
    </source>
</evidence>
<dbReference type="InterPro" id="IPR033177">
    <property type="entry name" value="PSD-B"/>
</dbReference>
<comment type="subunit">
    <text evidence="12">Heterodimer of a large membrane-associated beta subunit and a small pyruvoyl-containing alpha subunit.</text>
</comment>
<evidence type="ECO:0000313" key="13">
    <source>
        <dbReference type="EMBL" id="MSR92605.1"/>
    </source>
</evidence>
<accession>A0A7X2N0U1</accession>
<dbReference type="EMBL" id="VULX01000039">
    <property type="protein sequence ID" value="MSR92605.1"/>
    <property type="molecule type" value="Genomic_DNA"/>
</dbReference>
<protein>
    <recommendedName>
        <fullName evidence="12">Phosphatidylserine decarboxylase proenzyme</fullName>
        <ecNumber evidence="12">4.1.1.65</ecNumber>
    </recommendedName>
    <component>
        <recommendedName>
            <fullName evidence="12">Phosphatidylserine decarboxylase alpha chain</fullName>
        </recommendedName>
    </component>
    <component>
        <recommendedName>
            <fullName evidence="12">Phosphatidylserine decarboxylase beta chain</fullName>
        </recommendedName>
    </component>
</protein>
<keyword evidence="11 12" id="KW-0670">Pyruvate</keyword>
<dbReference type="InterPro" id="IPR033179">
    <property type="entry name" value="PSD_type2_pro"/>
</dbReference>
<comment type="subcellular location">
    <subcellularLocation>
        <location evidence="12">Cell membrane</location>
        <topology evidence="12">Peripheral membrane protein</topology>
    </subcellularLocation>
</comment>
<keyword evidence="5 12" id="KW-0443">Lipid metabolism</keyword>
<comment type="pathway">
    <text evidence="12">Phospholipid metabolism; phosphatidylethanolamine biosynthesis; phosphatidylethanolamine from CDP-diacylglycerol: step 2/2.</text>
</comment>
<dbReference type="UniPathway" id="UPA00558">
    <property type="reaction ID" value="UER00616"/>
</dbReference>
<comment type="PTM">
    <text evidence="12">Is synthesized initially as an inactive proenzyme. Formation of the active enzyme involves a self-maturation process in which the active site pyruvoyl group is generated from an internal serine residue via an autocatalytic post-translational modification. Two non-identical subunits are generated from the proenzyme in this reaction, and the pyruvate is formed at the N-terminus of the alpha chain, which is derived from the carboxyl end of the proenzyme. The autoendoproteolytic cleavage occurs by a canonical serine protease mechanism, in which the side chain hydroxyl group of the serine supplies its oxygen atom to form the C-terminus of the beta chain, while the remainder of the serine residue undergoes an oxidative deamination to produce ammonia and the pyruvoyl prosthetic group on the alpha chain. During this reaction, the Ser that is part of the protease active site of the proenzyme becomes the pyruvoyl prosthetic group, which constitutes an essential element of the active site of the mature decarboxylase.</text>
</comment>
<feature type="modified residue" description="Pyruvic acid (Ser); by autocatalysis" evidence="12">
    <location>
        <position position="256"/>
    </location>
</feature>
<keyword evidence="8 12" id="KW-0594">Phospholipid biosynthesis</keyword>
<comment type="caution">
    <text evidence="13">The sequence shown here is derived from an EMBL/GenBank/DDBJ whole genome shotgun (WGS) entry which is preliminary data.</text>
</comment>
<dbReference type="Proteomes" id="UP000460287">
    <property type="component" value="Unassembled WGS sequence"/>
</dbReference>
<comment type="function">
    <text evidence="12">Catalyzes the formation of phosphatidylethanolamine (PtdEtn) from phosphatidylserine (PtdSer).</text>
</comment>
<feature type="active site" description="Charge relay system; for autoendoproteolytic cleavage activity" evidence="12">
    <location>
        <position position="113"/>
    </location>
</feature>
<dbReference type="GO" id="GO:0004609">
    <property type="term" value="F:phosphatidylserine decarboxylase activity"/>
    <property type="evidence" value="ECO:0007669"/>
    <property type="project" value="UniProtKB-UniRule"/>
</dbReference>
<organism evidence="13 14">
    <name type="scientific">Inconstantimicrobium porci</name>
    <dbReference type="NCBI Taxonomy" id="2652291"/>
    <lineage>
        <taxon>Bacteria</taxon>
        <taxon>Bacillati</taxon>
        <taxon>Bacillota</taxon>
        <taxon>Clostridia</taxon>
        <taxon>Eubacteriales</taxon>
        <taxon>Clostridiaceae</taxon>
        <taxon>Inconstantimicrobium</taxon>
    </lineage>
</organism>
<dbReference type="PANTHER" id="PTHR10067">
    <property type="entry name" value="PHOSPHATIDYLSERINE DECARBOXYLASE"/>
    <property type="match status" value="1"/>
</dbReference>
<keyword evidence="2 12" id="KW-1003">Cell membrane</keyword>
<feature type="chain" id="PRO_5031656246" description="Phosphatidylserine decarboxylase alpha chain" evidence="12">
    <location>
        <begin position="256"/>
        <end position="297"/>
    </location>
</feature>
<keyword evidence="10 12" id="KW-1208">Phospholipid metabolism</keyword>
<evidence type="ECO:0000256" key="8">
    <source>
        <dbReference type="ARBA" id="ARBA00023209"/>
    </source>
</evidence>
<evidence type="ECO:0000256" key="5">
    <source>
        <dbReference type="ARBA" id="ARBA00023098"/>
    </source>
</evidence>
<feature type="active site" description="Charge relay system; for autoendoproteolytic cleavage activity" evidence="12">
    <location>
        <position position="169"/>
    </location>
</feature>
<dbReference type="GO" id="GO:0006646">
    <property type="term" value="P:phosphatidylethanolamine biosynthetic process"/>
    <property type="evidence" value="ECO:0007669"/>
    <property type="project" value="UniProtKB-UniRule"/>
</dbReference>
<comment type="catalytic activity">
    <reaction evidence="12">
        <text>a 1,2-diacyl-sn-glycero-3-phospho-L-serine + H(+) = a 1,2-diacyl-sn-glycero-3-phosphoethanolamine + CO2</text>
        <dbReference type="Rhea" id="RHEA:20828"/>
        <dbReference type="ChEBI" id="CHEBI:15378"/>
        <dbReference type="ChEBI" id="CHEBI:16526"/>
        <dbReference type="ChEBI" id="CHEBI:57262"/>
        <dbReference type="ChEBI" id="CHEBI:64612"/>
        <dbReference type="EC" id="4.1.1.65"/>
    </reaction>
</comment>
<keyword evidence="6 12" id="KW-0472">Membrane</keyword>
<dbReference type="EC" id="4.1.1.65" evidence="12"/>
<dbReference type="RefSeq" id="WP_154532648.1">
    <property type="nucleotide sequence ID" value="NZ_JAQXTV010000008.1"/>
</dbReference>
<dbReference type="PANTHER" id="PTHR10067:SF17">
    <property type="entry name" value="PHOSPHATIDYLSERINE DECARBOXYLASE PROENZYME 2"/>
    <property type="match status" value="1"/>
</dbReference>
<comment type="similarity">
    <text evidence="12">Belongs to the phosphatidylserine decarboxylase family. PSD-B subfamily. Prokaryotic type II sub-subfamily.</text>
</comment>
<keyword evidence="9 12" id="KW-0456">Lyase</keyword>
<name>A0A7X2N0U1_9CLOT</name>
<dbReference type="NCBIfam" id="NF001941">
    <property type="entry name" value="PRK00723.1"/>
    <property type="match status" value="1"/>
</dbReference>
<gene>
    <name evidence="12" type="primary">psd</name>
    <name evidence="13" type="ORF">FYJ33_14830</name>
</gene>
<evidence type="ECO:0000256" key="12">
    <source>
        <dbReference type="HAMAP-Rule" id="MF_00663"/>
    </source>
</evidence>
<feature type="chain" id="PRO_5031656247" description="Phosphatidylserine decarboxylase beta chain" evidence="12">
    <location>
        <begin position="1"/>
        <end position="255"/>
    </location>
</feature>
<comment type="pathway">
    <text evidence="1">Lipid metabolism.</text>
</comment>
<evidence type="ECO:0000256" key="6">
    <source>
        <dbReference type="ARBA" id="ARBA00023136"/>
    </source>
</evidence>
<evidence type="ECO:0000256" key="4">
    <source>
        <dbReference type="ARBA" id="ARBA00022793"/>
    </source>
</evidence>
<feature type="active site" description="Charge relay system; for autoendoproteolytic cleavage activity" evidence="12">
    <location>
        <position position="256"/>
    </location>
</feature>
<evidence type="ECO:0000256" key="3">
    <source>
        <dbReference type="ARBA" id="ARBA00022516"/>
    </source>
</evidence>
<evidence type="ECO:0000256" key="9">
    <source>
        <dbReference type="ARBA" id="ARBA00023239"/>
    </source>
</evidence>
<evidence type="ECO:0000256" key="1">
    <source>
        <dbReference type="ARBA" id="ARBA00005189"/>
    </source>
</evidence>
<dbReference type="HAMAP" id="MF_00663">
    <property type="entry name" value="PS_decarb_PSD_B_type2"/>
    <property type="match status" value="1"/>
</dbReference>
<evidence type="ECO:0000256" key="10">
    <source>
        <dbReference type="ARBA" id="ARBA00023264"/>
    </source>
</evidence>
<feature type="site" description="Cleavage (non-hydrolytic); by autocatalysis" evidence="12">
    <location>
        <begin position="255"/>
        <end position="256"/>
    </location>
</feature>
<evidence type="ECO:0000256" key="2">
    <source>
        <dbReference type="ARBA" id="ARBA00022475"/>
    </source>
</evidence>
<dbReference type="Pfam" id="PF02666">
    <property type="entry name" value="PS_Dcarbxylase"/>
    <property type="match status" value="1"/>
</dbReference>
<dbReference type="NCBIfam" id="TIGR00163">
    <property type="entry name" value="PS_decarb"/>
    <property type="match status" value="1"/>
</dbReference>
<keyword evidence="3 12" id="KW-0444">Lipid biosynthesis</keyword>
<feature type="active site" description="Schiff-base intermediate with substrate; via pyruvic acid; for decarboxylase activity" evidence="12">
    <location>
        <position position="256"/>
    </location>
</feature>
<dbReference type="InterPro" id="IPR003817">
    <property type="entry name" value="PS_Dcarbxylase"/>
</dbReference>